<dbReference type="GO" id="GO:0046755">
    <property type="term" value="P:viral budding"/>
    <property type="evidence" value="ECO:0007669"/>
    <property type="project" value="TreeGrafter"/>
</dbReference>
<evidence type="ECO:0000256" key="4">
    <source>
        <dbReference type="ARBA" id="ARBA00022753"/>
    </source>
</evidence>
<organism evidence="11 12">
    <name type="scientific">Dreissena polymorpha</name>
    <name type="common">Zebra mussel</name>
    <name type="synonym">Mytilus polymorpha</name>
    <dbReference type="NCBI Taxonomy" id="45954"/>
    <lineage>
        <taxon>Eukaryota</taxon>
        <taxon>Metazoa</taxon>
        <taxon>Spiralia</taxon>
        <taxon>Lophotrochozoa</taxon>
        <taxon>Mollusca</taxon>
        <taxon>Bivalvia</taxon>
        <taxon>Autobranchia</taxon>
        <taxon>Heteroconchia</taxon>
        <taxon>Euheterodonta</taxon>
        <taxon>Imparidentia</taxon>
        <taxon>Neoheterodontei</taxon>
        <taxon>Myida</taxon>
        <taxon>Dreissenoidea</taxon>
        <taxon>Dreissenidae</taxon>
        <taxon>Dreissena</taxon>
    </lineage>
</organism>
<feature type="region of interest" description="Disordered" evidence="8">
    <location>
        <begin position="186"/>
        <end position="205"/>
    </location>
</feature>
<proteinExistence type="inferred from homology"/>
<dbReference type="Pfam" id="PF10240">
    <property type="entry name" value="DUF2464"/>
    <property type="match status" value="1"/>
</dbReference>
<keyword evidence="3" id="KW-0813">Transport</keyword>
<dbReference type="AlphaFoldDB" id="A0A9D4F9G4"/>
<dbReference type="GO" id="GO:0031902">
    <property type="term" value="C:late endosome membrane"/>
    <property type="evidence" value="ECO:0007669"/>
    <property type="project" value="UniProtKB-SubCell"/>
</dbReference>
<evidence type="ECO:0000256" key="8">
    <source>
        <dbReference type="SAM" id="MobiDB-lite"/>
    </source>
</evidence>
<dbReference type="OrthoDB" id="6021306at2759"/>
<comment type="subcellular location">
    <subcellularLocation>
        <location evidence="1">Late endosome membrane</location>
        <topology evidence="1">Peripheral membrane protein</topology>
    </subcellularLocation>
</comment>
<keyword evidence="6" id="KW-0472">Membrane</keyword>
<dbReference type="PANTHER" id="PTHR31547:SF1">
    <property type="entry name" value="MULTIVESICULAR BODY SUBUNIT 12B"/>
    <property type="match status" value="1"/>
</dbReference>
<evidence type="ECO:0000256" key="5">
    <source>
        <dbReference type="ARBA" id="ARBA00022927"/>
    </source>
</evidence>
<dbReference type="Gene3D" id="2.100.10.50">
    <property type="match status" value="1"/>
</dbReference>
<protein>
    <recommendedName>
        <fullName evidence="13">Multivesicular body subunit 12A</fullName>
    </recommendedName>
</protein>
<accession>A0A9D4F9G4</accession>
<keyword evidence="5" id="KW-0653">Protein transport</keyword>
<evidence type="ECO:0000256" key="2">
    <source>
        <dbReference type="ARBA" id="ARBA00010432"/>
    </source>
</evidence>
<feature type="domain" description="MABP" evidence="10">
    <location>
        <begin position="3"/>
        <end position="148"/>
    </location>
</feature>
<comment type="caution">
    <text evidence="11">The sequence shown here is derived from an EMBL/GenBank/DDBJ whole genome shotgun (WGS) entry which is preliminary data.</text>
</comment>
<dbReference type="PANTHER" id="PTHR31547">
    <property type="entry name" value="MULTIVESICULAR BODY SUBUNIT 12B"/>
    <property type="match status" value="1"/>
</dbReference>
<gene>
    <name evidence="11" type="ORF">DPMN_148263</name>
</gene>
<dbReference type="Proteomes" id="UP000828390">
    <property type="component" value="Unassembled WGS sequence"/>
</dbReference>
<dbReference type="PROSITE" id="PS51498">
    <property type="entry name" value="MABP"/>
    <property type="match status" value="1"/>
</dbReference>
<reference evidence="11" key="1">
    <citation type="journal article" date="2019" name="bioRxiv">
        <title>The Genome of the Zebra Mussel, Dreissena polymorpha: A Resource for Invasive Species Research.</title>
        <authorList>
            <person name="McCartney M.A."/>
            <person name="Auch B."/>
            <person name="Kono T."/>
            <person name="Mallez S."/>
            <person name="Zhang Y."/>
            <person name="Obille A."/>
            <person name="Becker A."/>
            <person name="Abrahante J.E."/>
            <person name="Garbe J."/>
            <person name="Badalamenti J.P."/>
            <person name="Herman A."/>
            <person name="Mangelson H."/>
            <person name="Liachko I."/>
            <person name="Sullivan S."/>
            <person name="Sone E.D."/>
            <person name="Koren S."/>
            <person name="Silverstein K.A.T."/>
            <person name="Beckman K.B."/>
            <person name="Gohl D.M."/>
        </authorList>
    </citation>
    <scope>NUCLEOTIDE SEQUENCE</scope>
    <source>
        <strain evidence="11">Duluth1</strain>
        <tissue evidence="11">Whole animal</tissue>
    </source>
</reference>
<dbReference type="PROSITE" id="PS51497">
    <property type="entry name" value="UMA"/>
    <property type="match status" value="1"/>
</dbReference>
<evidence type="ECO:0000259" key="10">
    <source>
        <dbReference type="PROSITE" id="PS51498"/>
    </source>
</evidence>
<evidence type="ECO:0000256" key="7">
    <source>
        <dbReference type="ARBA" id="ARBA00053101"/>
    </source>
</evidence>
<evidence type="ECO:0000256" key="1">
    <source>
        <dbReference type="ARBA" id="ARBA00004633"/>
    </source>
</evidence>
<evidence type="ECO:0000256" key="3">
    <source>
        <dbReference type="ARBA" id="ARBA00022448"/>
    </source>
</evidence>
<evidence type="ECO:0000313" key="11">
    <source>
        <dbReference type="EMBL" id="KAH3794725.1"/>
    </source>
</evidence>
<dbReference type="FunFam" id="2.100.10.50:FF:000002">
    <property type="entry name" value="Multivesicular body subunit 12B"/>
    <property type="match status" value="1"/>
</dbReference>
<evidence type="ECO:0000259" key="9">
    <source>
        <dbReference type="PROSITE" id="PS51497"/>
    </source>
</evidence>
<dbReference type="GO" id="GO:0042058">
    <property type="term" value="P:regulation of epidermal growth factor receptor signaling pathway"/>
    <property type="evidence" value="ECO:0007669"/>
    <property type="project" value="TreeGrafter"/>
</dbReference>
<sequence>MEDWPIIGVVVVADINKCPAGFTTIDRTYDRTEEADLWRDGLFGRRVCRYLCVQRSAPQPGREVLVDISIITEKEQVPAGFTTLELTHDTREKATKKKVICVRWMNASITTSALSELIFMGRGSKKPPQGYTLVGELNNLMLCYKMSPIKTVSAISSHNSVESSLNNMSNLSNNLPYALHPATTQGYTQGQSAPYTQGQSAPYTQGHSAPYPVPRQLSHAFGPPERGYTSLGVTVAPLSGVPWQLSSKLQALSSLKQIQIPTIRYKSYKDIENEYCYQFDVERTAKANSG</sequence>
<keyword evidence="12" id="KW-1185">Reference proteome</keyword>
<dbReference type="InterPro" id="IPR023340">
    <property type="entry name" value="UMA"/>
</dbReference>
<dbReference type="EMBL" id="JAIWYP010000007">
    <property type="protein sequence ID" value="KAH3794725.1"/>
    <property type="molecule type" value="Genomic_DNA"/>
</dbReference>
<dbReference type="InterPro" id="IPR018798">
    <property type="entry name" value="MVB12A/B"/>
</dbReference>
<feature type="domain" description="UMA" evidence="9">
    <location>
        <begin position="238"/>
        <end position="286"/>
    </location>
</feature>
<dbReference type="InterPro" id="IPR040297">
    <property type="entry name" value="MVB12B"/>
</dbReference>
<keyword evidence="4" id="KW-0967">Endosome</keyword>
<dbReference type="GO" id="GO:0015031">
    <property type="term" value="P:protein transport"/>
    <property type="evidence" value="ECO:0007669"/>
    <property type="project" value="UniProtKB-KW"/>
</dbReference>
<dbReference type="InterPro" id="IPR023341">
    <property type="entry name" value="MABP"/>
</dbReference>
<dbReference type="GO" id="GO:0000813">
    <property type="term" value="C:ESCRT I complex"/>
    <property type="evidence" value="ECO:0007669"/>
    <property type="project" value="InterPro"/>
</dbReference>
<evidence type="ECO:0000313" key="12">
    <source>
        <dbReference type="Proteomes" id="UP000828390"/>
    </source>
</evidence>
<name>A0A9D4F9G4_DREPO</name>
<evidence type="ECO:0008006" key="13">
    <source>
        <dbReference type="Google" id="ProtNLM"/>
    </source>
</evidence>
<reference evidence="11" key="2">
    <citation type="submission" date="2020-11" db="EMBL/GenBank/DDBJ databases">
        <authorList>
            <person name="McCartney M.A."/>
            <person name="Auch B."/>
            <person name="Kono T."/>
            <person name="Mallez S."/>
            <person name="Becker A."/>
            <person name="Gohl D.M."/>
            <person name="Silverstein K.A.T."/>
            <person name="Koren S."/>
            <person name="Bechman K.B."/>
            <person name="Herman A."/>
            <person name="Abrahante J.E."/>
            <person name="Garbe J."/>
        </authorList>
    </citation>
    <scope>NUCLEOTIDE SEQUENCE</scope>
    <source>
        <strain evidence="11">Duluth1</strain>
        <tissue evidence="11">Whole animal</tissue>
    </source>
</reference>
<evidence type="ECO:0000256" key="6">
    <source>
        <dbReference type="ARBA" id="ARBA00023136"/>
    </source>
</evidence>
<dbReference type="GO" id="GO:0019075">
    <property type="term" value="P:virus maturation"/>
    <property type="evidence" value="ECO:0007669"/>
    <property type="project" value="TreeGrafter"/>
</dbReference>
<comment type="similarity">
    <text evidence="2">Belongs to the MVB12 family.</text>
</comment>
<comment type="function">
    <text evidence="7">Component of the ESCRT-I complex, a regulator of vesicular trafficking process. Required for the sorting of endocytic ubiquitinated cargos into multivesicular bodies.</text>
</comment>